<feature type="region of interest" description="Disordered" evidence="1">
    <location>
        <begin position="1"/>
        <end position="23"/>
    </location>
</feature>
<sequence>MDQSNQTQVCNFPWTQPTSDTSQISSIPTKICYRKDIRSFGTKQREVRWCMTTPVRKLDPMRPCENQNSVAESEAVDLEGSVGIK</sequence>
<evidence type="ECO:0000313" key="2">
    <source>
        <dbReference type="EMBL" id="VVA92631.1"/>
    </source>
</evidence>
<proteinExistence type="predicted"/>
<dbReference type="Proteomes" id="UP000489600">
    <property type="component" value="Unassembled WGS sequence"/>
</dbReference>
<keyword evidence="3" id="KW-1185">Reference proteome</keyword>
<accession>A0A565ATA9</accession>
<evidence type="ECO:0000313" key="3">
    <source>
        <dbReference type="Proteomes" id="UP000489600"/>
    </source>
</evidence>
<comment type="caution">
    <text evidence="2">The sequence shown here is derived from an EMBL/GenBank/DDBJ whole genome shotgun (WGS) entry which is preliminary data.</text>
</comment>
<dbReference type="EMBL" id="CABITT030000001">
    <property type="protein sequence ID" value="VVA92631.1"/>
    <property type="molecule type" value="Genomic_DNA"/>
</dbReference>
<organism evidence="2 3">
    <name type="scientific">Arabis nemorensis</name>
    <dbReference type="NCBI Taxonomy" id="586526"/>
    <lineage>
        <taxon>Eukaryota</taxon>
        <taxon>Viridiplantae</taxon>
        <taxon>Streptophyta</taxon>
        <taxon>Embryophyta</taxon>
        <taxon>Tracheophyta</taxon>
        <taxon>Spermatophyta</taxon>
        <taxon>Magnoliopsida</taxon>
        <taxon>eudicotyledons</taxon>
        <taxon>Gunneridae</taxon>
        <taxon>Pentapetalae</taxon>
        <taxon>rosids</taxon>
        <taxon>malvids</taxon>
        <taxon>Brassicales</taxon>
        <taxon>Brassicaceae</taxon>
        <taxon>Arabideae</taxon>
        <taxon>Arabis</taxon>
    </lineage>
</organism>
<feature type="region of interest" description="Disordered" evidence="1">
    <location>
        <begin position="61"/>
        <end position="85"/>
    </location>
</feature>
<protein>
    <submittedName>
        <fullName evidence="2">Uncharacterized protein</fullName>
    </submittedName>
</protein>
<gene>
    <name evidence="2" type="ORF">ANE_LOCUS3076</name>
</gene>
<reference evidence="2" key="1">
    <citation type="submission" date="2019-07" db="EMBL/GenBank/DDBJ databases">
        <authorList>
            <person name="Dittberner H."/>
        </authorList>
    </citation>
    <scope>NUCLEOTIDE SEQUENCE [LARGE SCALE GENOMIC DNA]</scope>
</reference>
<name>A0A565ATA9_9BRAS</name>
<dbReference type="AlphaFoldDB" id="A0A565ATA9"/>
<evidence type="ECO:0000256" key="1">
    <source>
        <dbReference type="SAM" id="MobiDB-lite"/>
    </source>
</evidence>